<evidence type="ECO:0000256" key="7">
    <source>
        <dbReference type="HAMAP-Rule" id="MF_00203"/>
    </source>
</evidence>
<gene>
    <name evidence="7 12" type="primary">uvrC</name>
    <name evidence="12" type="ORF">FYJ65_05155</name>
</gene>
<dbReference type="InterPro" id="IPR004791">
    <property type="entry name" value="UvrC"/>
</dbReference>
<dbReference type="Gene3D" id="3.30.420.340">
    <property type="entry name" value="UvrC, RNAse H endonuclease domain"/>
    <property type="match status" value="1"/>
</dbReference>
<dbReference type="InterPro" id="IPR035901">
    <property type="entry name" value="GIY-YIG_endonuc_sf"/>
</dbReference>
<evidence type="ECO:0000256" key="3">
    <source>
        <dbReference type="ARBA" id="ARBA00022769"/>
    </source>
</evidence>
<dbReference type="InterPro" id="IPR036876">
    <property type="entry name" value="UVR_dom_sf"/>
</dbReference>
<dbReference type="GO" id="GO:0005737">
    <property type="term" value="C:cytoplasm"/>
    <property type="evidence" value="ECO:0007669"/>
    <property type="project" value="UniProtKB-SubCell"/>
</dbReference>
<dbReference type="GO" id="GO:0009432">
    <property type="term" value="P:SOS response"/>
    <property type="evidence" value="ECO:0007669"/>
    <property type="project" value="UniProtKB-UniRule"/>
</dbReference>
<keyword evidence="1 7" id="KW-0963">Cytoplasm</keyword>
<evidence type="ECO:0000256" key="4">
    <source>
        <dbReference type="ARBA" id="ARBA00022881"/>
    </source>
</evidence>
<dbReference type="Pfam" id="PF22920">
    <property type="entry name" value="UvrC_RNaseH"/>
    <property type="match status" value="1"/>
</dbReference>
<evidence type="ECO:0000313" key="13">
    <source>
        <dbReference type="Proteomes" id="UP000469424"/>
    </source>
</evidence>
<comment type="function">
    <text evidence="7">The UvrABC repair system catalyzes the recognition and processing of DNA lesions. UvrC both incises the 5' and 3' sides of the lesion. The N-terminal half is responsible for the 3' incision and the C-terminal half is responsible for the 5' incision.</text>
</comment>
<dbReference type="Pfam" id="PF01541">
    <property type="entry name" value="GIY-YIG"/>
    <property type="match status" value="1"/>
</dbReference>
<keyword evidence="2 7" id="KW-0227">DNA damage</keyword>
<protein>
    <recommendedName>
        <fullName evidence="7">UvrABC system protein C</fullName>
        <shortName evidence="7">Protein UvrC</shortName>
    </recommendedName>
    <alternativeName>
        <fullName evidence="7">Excinuclease ABC subunit C</fullName>
    </alternativeName>
</protein>
<dbReference type="GO" id="GO:0006289">
    <property type="term" value="P:nucleotide-excision repair"/>
    <property type="evidence" value="ECO:0007669"/>
    <property type="project" value="UniProtKB-UniRule"/>
</dbReference>
<dbReference type="EMBL" id="VUNA01000008">
    <property type="protein sequence ID" value="MST70733.1"/>
    <property type="molecule type" value="Genomic_DNA"/>
</dbReference>
<dbReference type="Gene3D" id="1.10.150.20">
    <property type="entry name" value="5' to 3' exonuclease, C-terminal subdomain"/>
    <property type="match status" value="1"/>
</dbReference>
<feature type="domain" description="GIY-YIG" evidence="10">
    <location>
        <begin position="13"/>
        <end position="92"/>
    </location>
</feature>
<comment type="similarity">
    <text evidence="7">Belongs to the UvrC family.</text>
</comment>
<evidence type="ECO:0000256" key="8">
    <source>
        <dbReference type="SAM" id="Coils"/>
    </source>
</evidence>
<sequence length="631" mass="73323">MFDINEELKKLPTCPGVYMHKDRLGTVIYVGKAVNLRNRVRQYFRNSSQHSPKVRSMVSNIAEFDYITCGTEMEALILECNLIKKYMPKYNILLKDDKTYPYIEVTMSEEFPRVIRTREVKRDENRYFGPYSDSTAVWRILKMIDEMYPLKKCSTLHFPENTRPCLNYFIGKCKGICVGKADREEYLEMIRDILGILGGRDAGVIRKLERKMMEASDALKYEEAAKYRDYIRALRSLSEKQRATMVREHDIDILIPIRTHRNQIVAQYRVREGKMIGREIIYMNDETESTREELLSAFLKQYYLSTSRIPKEVIVPVHPEEEDLISELLNHIDEMNAKAGTDVPHKTRLYIPERGEKKAILDMTLADSVELARSLDERANRDEERKKNLRQKISELIRRAAEIDGTIPRLLEEDDEEEYRVEAYDISNMNGLDTVGAMVVYEGSRPVRNDYRKFRIRTAEGDDYGSLQEVMYRRLKRAREGDPGFSRYPDIMFIDGGLGQVHAVKAVMDAFRLTIPVVGLAKDDAHRTRAVVFTDGSEIDLKSEPLLFSYAGNIQEEVHRFAITFHRGTRGKKMTHSVLEEIPKIGPKRRKALMEKFRSIDAIRKASYEELMETEGMNSQAAESVLEFFQQ</sequence>
<dbReference type="PROSITE" id="PS50164">
    <property type="entry name" value="GIY_YIG"/>
    <property type="match status" value="1"/>
</dbReference>
<dbReference type="InterPro" id="IPR047296">
    <property type="entry name" value="GIY-YIG_UvrC_Cho"/>
</dbReference>
<keyword evidence="13" id="KW-1185">Reference proteome</keyword>
<comment type="caution">
    <text evidence="12">The sequence shown here is derived from an EMBL/GenBank/DDBJ whole genome shotgun (WGS) entry which is preliminary data.</text>
</comment>
<dbReference type="AlphaFoldDB" id="A0A6N7X814"/>
<dbReference type="InterPro" id="IPR041663">
    <property type="entry name" value="DisA/LigA_HHH"/>
</dbReference>
<reference evidence="12 13" key="1">
    <citation type="submission" date="2019-08" db="EMBL/GenBank/DDBJ databases">
        <title>In-depth cultivation of the pig gut microbiome towards novel bacterial diversity and tailored functional studies.</title>
        <authorList>
            <person name="Wylensek D."/>
            <person name="Hitch T.C.A."/>
            <person name="Clavel T."/>
        </authorList>
    </citation>
    <scope>NUCLEOTIDE SEQUENCE [LARGE SCALE GENOMIC DNA]</scope>
    <source>
        <strain evidence="12 13">WCA-MUC-591-APC-4B</strain>
    </source>
</reference>
<evidence type="ECO:0000256" key="6">
    <source>
        <dbReference type="ARBA" id="ARBA00023236"/>
    </source>
</evidence>
<comment type="subunit">
    <text evidence="7">Interacts with UvrB in an incision complex.</text>
</comment>
<dbReference type="SUPFAM" id="SSF82771">
    <property type="entry name" value="GIY-YIG endonuclease"/>
    <property type="match status" value="1"/>
</dbReference>
<dbReference type="InterPro" id="IPR001162">
    <property type="entry name" value="UvrC_RNase_H_dom"/>
</dbReference>
<dbReference type="GO" id="GO:0009381">
    <property type="term" value="F:excinuclease ABC activity"/>
    <property type="evidence" value="ECO:0007669"/>
    <property type="project" value="UniProtKB-UniRule"/>
</dbReference>
<proteinExistence type="inferred from homology"/>
<dbReference type="SUPFAM" id="SSF47781">
    <property type="entry name" value="RuvA domain 2-like"/>
    <property type="match status" value="1"/>
</dbReference>
<organism evidence="12 13">
    <name type="scientific">Mogibacterium kristiansenii</name>
    <dbReference type="NCBI Taxonomy" id="2606708"/>
    <lineage>
        <taxon>Bacteria</taxon>
        <taxon>Bacillati</taxon>
        <taxon>Bacillota</taxon>
        <taxon>Clostridia</taxon>
        <taxon>Peptostreptococcales</taxon>
        <taxon>Anaerovoracaceae</taxon>
        <taxon>Mogibacterium</taxon>
    </lineage>
</organism>
<keyword evidence="8" id="KW-0175">Coiled coil</keyword>
<dbReference type="Gene3D" id="3.40.1440.10">
    <property type="entry name" value="GIY-YIG endonuclease"/>
    <property type="match status" value="1"/>
</dbReference>
<evidence type="ECO:0000256" key="2">
    <source>
        <dbReference type="ARBA" id="ARBA00022763"/>
    </source>
</evidence>
<feature type="coiled-coil region" evidence="8">
    <location>
        <begin position="372"/>
        <end position="406"/>
    </location>
</feature>
<dbReference type="Gene3D" id="4.10.860.10">
    <property type="entry name" value="UVR domain"/>
    <property type="match status" value="1"/>
</dbReference>
<dbReference type="Proteomes" id="UP000469424">
    <property type="component" value="Unassembled WGS sequence"/>
</dbReference>
<dbReference type="HAMAP" id="MF_00203">
    <property type="entry name" value="UvrC"/>
    <property type="match status" value="1"/>
</dbReference>
<dbReference type="RefSeq" id="WP_154554297.1">
    <property type="nucleotide sequence ID" value="NZ_VUNA01000008.1"/>
</dbReference>
<dbReference type="Pfam" id="PF12826">
    <property type="entry name" value="HHH_2"/>
    <property type="match status" value="1"/>
</dbReference>
<keyword evidence="4 7" id="KW-0267">Excision nuclease</keyword>
<dbReference type="Pfam" id="PF02151">
    <property type="entry name" value="UVR"/>
    <property type="match status" value="1"/>
</dbReference>
<dbReference type="GO" id="GO:0009380">
    <property type="term" value="C:excinuclease repair complex"/>
    <property type="evidence" value="ECO:0007669"/>
    <property type="project" value="InterPro"/>
</dbReference>
<keyword evidence="6 7" id="KW-0742">SOS response</keyword>
<evidence type="ECO:0000259" key="11">
    <source>
        <dbReference type="PROSITE" id="PS50165"/>
    </source>
</evidence>
<dbReference type="SMART" id="SM00465">
    <property type="entry name" value="GIYc"/>
    <property type="match status" value="1"/>
</dbReference>
<dbReference type="InterPro" id="IPR010994">
    <property type="entry name" value="RuvA_2-like"/>
</dbReference>
<evidence type="ECO:0000259" key="10">
    <source>
        <dbReference type="PROSITE" id="PS50164"/>
    </source>
</evidence>
<dbReference type="FunFam" id="3.40.1440.10:FF:000001">
    <property type="entry name" value="UvrABC system protein C"/>
    <property type="match status" value="1"/>
</dbReference>
<evidence type="ECO:0000256" key="5">
    <source>
        <dbReference type="ARBA" id="ARBA00023204"/>
    </source>
</evidence>
<evidence type="ECO:0000259" key="9">
    <source>
        <dbReference type="PROSITE" id="PS50151"/>
    </source>
</evidence>
<feature type="domain" description="UVR" evidence="9">
    <location>
        <begin position="202"/>
        <end position="237"/>
    </location>
</feature>
<dbReference type="Pfam" id="PF08459">
    <property type="entry name" value="UvrC_RNaseH_dom"/>
    <property type="match status" value="1"/>
</dbReference>
<dbReference type="PROSITE" id="PS50165">
    <property type="entry name" value="UVRC"/>
    <property type="match status" value="1"/>
</dbReference>
<dbReference type="InterPro" id="IPR050066">
    <property type="entry name" value="UvrABC_protein_C"/>
</dbReference>
<dbReference type="PANTHER" id="PTHR30562:SF1">
    <property type="entry name" value="UVRABC SYSTEM PROTEIN C"/>
    <property type="match status" value="1"/>
</dbReference>
<evidence type="ECO:0000313" key="12">
    <source>
        <dbReference type="EMBL" id="MST70733.1"/>
    </source>
</evidence>
<dbReference type="NCBIfam" id="TIGR00194">
    <property type="entry name" value="uvrC"/>
    <property type="match status" value="1"/>
</dbReference>
<keyword evidence="3 7" id="KW-0228">DNA excision</keyword>
<dbReference type="PROSITE" id="PS50151">
    <property type="entry name" value="UVR"/>
    <property type="match status" value="1"/>
</dbReference>
<dbReference type="CDD" id="cd10434">
    <property type="entry name" value="GIY-YIG_UvrC_Cho"/>
    <property type="match status" value="1"/>
</dbReference>
<dbReference type="InterPro" id="IPR001943">
    <property type="entry name" value="UVR_dom"/>
</dbReference>
<name>A0A6N7X814_9FIRM</name>
<accession>A0A6N7X814</accession>
<evidence type="ECO:0000256" key="1">
    <source>
        <dbReference type="ARBA" id="ARBA00022490"/>
    </source>
</evidence>
<feature type="domain" description="UvrC family homology region profile" evidence="11">
    <location>
        <begin position="265"/>
        <end position="508"/>
    </location>
</feature>
<dbReference type="InterPro" id="IPR000305">
    <property type="entry name" value="GIY-YIG_endonuc"/>
</dbReference>
<dbReference type="PANTHER" id="PTHR30562">
    <property type="entry name" value="UVRC/OXIDOREDUCTASE"/>
    <property type="match status" value="1"/>
</dbReference>
<keyword evidence="5 7" id="KW-0234">DNA repair</keyword>
<dbReference type="GO" id="GO:0003677">
    <property type="term" value="F:DNA binding"/>
    <property type="evidence" value="ECO:0007669"/>
    <property type="project" value="UniProtKB-UniRule"/>
</dbReference>
<dbReference type="SUPFAM" id="SSF46600">
    <property type="entry name" value="C-terminal UvrC-binding domain of UvrB"/>
    <property type="match status" value="1"/>
</dbReference>
<dbReference type="InterPro" id="IPR038476">
    <property type="entry name" value="UvrC_RNase_H_dom_sf"/>
</dbReference>
<comment type="subcellular location">
    <subcellularLocation>
        <location evidence="7">Cytoplasm</location>
    </subcellularLocation>
</comment>